<reference evidence="3 4" key="1">
    <citation type="submission" date="2019-02" db="EMBL/GenBank/DDBJ databases">
        <title>Deep-cultivation of Planctomycetes and their phenomic and genomic characterization uncovers novel biology.</title>
        <authorList>
            <person name="Wiegand S."/>
            <person name="Jogler M."/>
            <person name="Boedeker C."/>
            <person name="Pinto D."/>
            <person name="Vollmers J."/>
            <person name="Rivas-Marin E."/>
            <person name="Kohn T."/>
            <person name="Peeters S.H."/>
            <person name="Heuer A."/>
            <person name="Rast P."/>
            <person name="Oberbeckmann S."/>
            <person name="Bunk B."/>
            <person name="Jeske O."/>
            <person name="Meyerdierks A."/>
            <person name="Storesund J.E."/>
            <person name="Kallscheuer N."/>
            <person name="Luecker S."/>
            <person name="Lage O.M."/>
            <person name="Pohl T."/>
            <person name="Merkel B.J."/>
            <person name="Hornburger P."/>
            <person name="Mueller R.-W."/>
            <person name="Bruemmer F."/>
            <person name="Labrenz M."/>
            <person name="Spormann A.M."/>
            <person name="Op den Camp H."/>
            <person name="Overmann J."/>
            <person name="Amann R."/>
            <person name="Jetten M.S.M."/>
            <person name="Mascher T."/>
            <person name="Medema M.H."/>
            <person name="Devos D.P."/>
            <person name="Kaster A.-K."/>
            <person name="Ovreas L."/>
            <person name="Rohde M."/>
            <person name="Galperin M.Y."/>
            <person name="Jogler C."/>
        </authorList>
    </citation>
    <scope>NUCLEOTIDE SEQUENCE [LARGE SCALE GENOMIC DNA]</scope>
    <source>
        <strain evidence="3 4">Pan161</strain>
    </source>
</reference>
<protein>
    <recommendedName>
        <fullName evidence="5">Chromosome partition protein Smc</fullName>
    </recommendedName>
</protein>
<evidence type="ECO:0000313" key="4">
    <source>
        <dbReference type="Proteomes" id="UP000316855"/>
    </source>
</evidence>
<evidence type="ECO:0000256" key="1">
    <source>
        <dbReference type="SAM" id="Coils"/>
    </source>
</evidence>
<dbReference type="OrthoDB" id="291056at2"/>
<keyword evidence="4" id="KW-1185">Reference proteome</keyword>
<evidence type="ECO:0000313" key="3">
    <source>
        <dbReference type="EMBL" id="QDT94343.1"/>
    </source>
</evidence>
<evidence type="ECO:0000256" key="2">
    <source>
        <dbReference type="SAM" id="MobiDB-lite"/>
    </source>
</evidence>
<evidence type="ECO:0008006" key="5">
    <source>
        <dbReference type="Google" id="ProtNLM"/>
    </source>
</evidence>
<dbReference type="KEGG" id="gax:Pan161_60390"/>
<feature type="coiled-coil region" evidence="1">
    <location>
        <begin position="63"/>
        <end position="104"/>
    </location>
</feature>
<dbReference type="EMBL" id="CP036343">
    <property type="protein sequence ID" value="QDT94343.1"/>
    <property type="molecule type" value="Genomic_DNA"/>
</dbReference>
<sequence>MDQNPESNETDELLPFNRDSRAGSENVASASEIPEALKNSYTNLLTIEDEYEGLTSGEASTDVQQCNELLTNQEQQMQRLARKLNQENSKLERLKGDLEEAEVCQAMAQSYEAAIAGWREMIQVFESFHQSNIHSQPAFSLAEQTWEDLKHVEQQALTELENETTWEVIHTPYGSTTIPKQEGLLPDEIKIEILGDYLPVSIRTETARLALTQCQQGTATYAVSCL</sequence>
<dbReference type="AlphaFoldDB" id="A0A517VMU7"/>
<proteinExistence type="predicted"/>
<keyword evidence="1" id="KW-0175">Coiled coil</keyword>
<dbReference type="Proteomes" id="UP000316855">
    <property type="component" value="Chromosome"/>
</dbReference>
<organism evidence="3 4">
    <name type="scientific">Gimesia algae</name>
    <dbReference type="NCBI Taxonomy" id="2527971"/>
    <lineage>
        <taxon>Bacteria</taxon>
        <taxon>Pseudomonadati</taxon>
        <taxon>Planctomycetota</taxon>
        <taxon>Planctomycetia</taxon>
        <taxon>Planctomycetales</taxon>
        <taxon>Planctomycetaceae</taxon>
        <taxon>Gimesia</taxon>
    </lineage>
</organism>
<gene>
    <name evidence="3" type="ORF">Pan161_60390</name>
</gene>
<feature type="region of interest" description="Disordered" evidence="2">
    <location>
        <begin position="1"/>
        <end position="31"/>
    </location>
</feature>
<dbReference type="RefSeq" id="WP_145232249.1">
    <property type="nucleotide sequence ID" value="NZ_CP036343.1"/>
</dbReference>
<accession>A0A517VMU7</accession>
<name>A0A517VMU7_9PLAN</name>